<dbReference type="Gene3D" id="3.30.450.40">
    <property type="match status" value="1"/>
</dbReference>
<evidence type="ECO:0000259" key="5">
    <source>
        <dbReference type="PROSITE" id="PS51078"/>
    </source>
</evidence>
<dbReference type="PANTHER" id="PTHR30136">
    <property type="entry name" value="HELIX-TURN-HELIX TRANSCRIPTIONAL REGULATOR, ICLR FAMILY"/>
    <property type="match status" value="1"/>
</dbReference>
<comment type="caution">
    <text evidence="6">The sequence shown here is derived from an EMBL/GenBank/DDBJ whole genome shotgun (WGS) entry which is preliminary data.</text>
</comment>
<dbReference type="InterPro" id="IPR029016">
    <property type="entry name" value="GAF-like_dom_sf"/>
</dbReference>
<dbReference type="SUPFAM" id="SSF46785">
    <property type="entry name" value="Winged helix' DNA-binding domain"/>
    <property type="match status" value="1"/>
</dbReference>
<evidence type="ECO:0000313" key="6">
    <source>
        <dbReference type="EMBL" id="MET3794705.1"/>
    </source>
</evidence>
<organism evidence="6 7">
    <name type="scientific">Aquamicrobium terrae</name>
    <dbReference type="NCBI Taxonomy" id="1324945"/>
    <lineage>
        <taxon>Bacteria</taxon>
        <taxon>Pseudomonadati</taxon>
        <taxon>Pseudomonadota</taxon>
        <taxon>Alphaproteobacteria</taxon>
        <taxon>Hyphomicrobiales</taxon>
        <taxon>Phyllobacteriaceae</taxon>
        <taxon>Aquamicrobium</taxon>
    </lineage>
</organism>
<evidence type="ECO:0000313" key="7">
    <source>
        <dbReference type="Proteomes" id="UP001549076"/>
    </source>
</evidence>
<evidence type="ECO:0000256" key="3">
    <source>
        <dbReference type="ARBA" id="ARBA00023163"/>
    </source>
</evidence>
<dbReference type="InterPro" id="IPR050707">
    <property type="entry name" value="HTH_MetabolicPath_Reg"/>
</dbReference>
<dbReference type="InterPro" id="IPR014757">
    <property type="entry name" value="Tscrpt_reg_IclR_C"/>
</dbReference>
<dbReference type="Pfam" id="PF09339">
    <property type="entry name" value="HTH_IclR"/>
    <property type="match status" value="1"/>
</dbReference>
<dbReference type="GO" id="GO:0003677">
    <property type="term" value="F:DNA binding"/>
    <property type="evidence" value="ECO:0007669"/>
    <property type="project" value="UniProtKB-KW"/>
</dbReference>
<dbReference type="EMBL" id="JBEPML010000028">
    <property type="protein sequence ID" value="MET3794705.1"/>
    <property type="molecule type" value="Genomic_DNA"/>
</dbReference>
<dbReference type="PROSITE" id="PS51078">
    <property type="entry name" value="ICLR_ED"/>
    <property type="match status" value="1"/>
</dbReference>
<evidence type="ECO:0000256" key="1">
    <source>
        <dbReference type="ARBA" id="ARBA00023015"/>
    </source>
</evidence>
<name>A0ABV2N7A8_9HYPH</name>
<dbReference type="Gene3D" id="1.10.10.10">
    <property type="entry name" value="Winged helix-like DNA-binding domain superfamily/Winged helix DNA-binding domain"/>
    <property type="match status" value="1"/>
</dbReference>
<dbReference type="InterPro" id="IPR036390">
    <property type="entry name" value="WH_DNA-bd_sf"/>
</dbReference>
<dbReference type="PANTHER" id="PTHR30136:SF24">
    <property type="entry name" value="HTH-TYPE TRANSCRIPTIONAL REPRESSOR ALLR"/>
    <property type="match status" value="1"/>
</dbReference>
<dbReference type="InterPro" id="IPR036388">
    <property type="entry name" value="WH-like_DNA-bd_sf"/>
</dbReference>
<keyword evidence="3" id="KW-0804">Transcription</keyword>
<reference evidence="6 7" key="1">
    <citation type="submission" date="2024-06" db="EMBL/GenBank/DDBJ databases">
        <title>Genomic Encyclopedia of Type Strains, Phase IV (KMG-IV): sequencing the most valuable type-strain genomes for metagenomic binning, comparative biology and taxonomic classification.</title>
        <authorList>
            <person name="Goeker M."/>
        </authorList>
    </citation>
    <scope>NUCLEOTIDE SEQUENCE [LARGE SCALE GENOMIC DNA]</scope>
    <source>
        <strain evidence="6 7">DSM 27865</strain>
    </source>
</reference>
<evidence type="ECO:0000256" key="2">
    <source>
        <dbReference type="ARBA" id="ARBA00023125"/>
    </source>
</evidence>
<sequence>MDNQVKSAARILELLELLGRATRPVSLKNVTDELGYPKSSAHMLMGTLVARGYAVRDENDRFQLNPAHRNGPGWVTGPHAHLIEVATPVLGMLRDRSGETVMLGVLNRDLRLRTIATCVGKQAVRYDSPLSGSIPSYCTAMGRMMLAARPAREVDRYLAGERIIAHTPHTVIDKGMLKQMIVQAGQDGYAVSDQEMDIGGSGVAAPVTDASGKIIAALDVAAVSSRFHIDRDRIITEVCKHARMLSKNLGFHG</sequence>
<dbReference type="SMART" id="SM00346">
    <property type="entry name" value="HTH_ICLR"/>
    <property type="match status" value="1"/>
</dbReference>
<accession>A0ABV2N7A8</accession>
<evidence type="ECO:0000259" key="4">
    <source>
        <dbReference type="PROSITE" id="PS51077"/>
    </source>
</evidence>
<proteinExistence type="predicted"/>
<dbReference type="RefSeq" id="WP_354199616.1">
    <property type="nucleotide sequence ID" value="NZ_JBEPML010000028.1"/>
</dbReference>
<gene>
    <name evidence="6" type="ORF">ABID37_004945</name>
</gene>
<keyword evidence="2 6" id="KW-0238">DNA-binding</keyword>
<dbReference type="PROSITE" id="PS51077">
    <property type="entry name" value="HTH_ICLR"/>
    <property type="match status" value="1"/>
</dbReference>
<dbReference type="Proteomes" id="UP001549076">
    <property type="component" value="Unassembled WGS sequence"/>
</dbReference>
<keyword evidence="1" id="KW-0805">Transcription regulation</keyword>
<dbReference type="SUPFAM" id="SSF55781">
    <property type="entry name" value="GAF domain-like"/>
    <property type="match status" value="1"/>
</dbReference>
<keyword evidence="7" id="KW-1185">Reference proteome</keyword>
<dbReference type="InterPro" id="IPR005471">
    <property type="entry name" value="Tscrpt_reg_IclR_N"/>
</dbReference>
<protein>
    <submittedName>
        <fullName evidence="6">DNA-binding IclR family transcriptional regulator</fullName>
    </submittedName>
</protein>
<feature type="domain" description="IclR-ED" evidence="5">
    <location>
        <begin position="66"/>
        <end position="251"/>
    </location>
</feature>
<feature type="domain" description="HTH iclR-type" evidence="4">
    <location>
        <begin position="5"/>
        <end position="66"/>
    </location>
</feature>
<dbReference type="Pfam" id="PF01614">
    <property type="entry name" value="IclR_C"/>
    <property type="match status" value="1"/>
</dbReference>